<dbReference type="Proteomes" id="UP000284407">
    <property type="component" value="Unassembled WGS sequence"/>
</dbReference>
<name>A0A420DSA9_9RHOB</name>
<gene>
    <name evidence="2" type="ORF">C8N30_1760</name>
</gene>
<protein>
    <submittedName>
        <fullName evidence="2">Uncharacterized protein</fullName>
    </submittedName>
</protein>
<accession>A0A420DSA9</accession>
<evidence type="ECO:0000256" key="1">
    <source>
        <dbReference type="SAM" id="Phobius"/>
    </source>
</evidence>
<feature type="transmembrane region" description="Helical" evidence="1">
    <location>
        <begin position="160"/>
        <end position="178"/>
    </location>
</feature>
<proteinExistence type="predicted"/>
<dbReference type="OrthoDB" id="9915545at2"/>
<keyword evidence="1" id="KW-1133">Transmembrane helix</keyword>
<sequence>MYEQGKLTETRVAIMGSGYTPMIFRFGTRYTDVFLAFCIFDTKPFSVYILARAASLLIPLSLSVLERKIAPRLRSLAGIENQMMFRSAAARVNLSYMMVCGALILMAMCAARFLAHDSGPDGTAFAGVLLWFVIGQSAPVVFGATGLLMRVVDRGVFCDLLQGLMAVFFSISIAVIGAKDPQDVAQILAVAQLTHAAYCALLLTKCGVWPGITALFHKEIKIF</sequence>
<feature type="transmembrane region" description="Helical" evidence="1">
    <location>
        <begin position="94"/>
        <end position="115"/>
    </location>
</feature>
<dbReference type="RefSeq" id="WP_025064093.1">
    <property type="nucleotide sequence ID" value="NZ_RAQK01000001.1"/>
</dbReference>
<dbReference type="STRING" id="1443111.Z949_3786"/>
<comment type="caution">
    <text evidence="2">The sequence shown here is derived from an EMBL/GenBank/DDBJ whole genome shotgun (WGS) entry which is preliminary data.</text>
</comment>
<dbReference type="AlphaFoldDB" id="A0A420DSA9"/>
<reference evidence="2 3" key="1">
    <citation type="submission" date="2018-09" db="EMBL/GenBank/DDBJ databases">
        <title>Genomic Encyclopedia of Archaeal and Bacterial Type Strains, Phase II (KMG-II): from individual species to whole genera.</title>
        <authorList>
            <person name="Goeker M."/>
        </authorList>
    </citation>
    <scope>NUCLEOTIDE SEQUENCE [LARGE SCALE GENOMIC DNA]</scope>
    <source>
        <strain evidence="2 3">DSM 11458</strain>
    </source>
</reference>
<evidence type="ECO:0000313" key="3">
    <source>
        <dbReference type="Proteomes" id="UP000284407"/>
    </source>
</evidence>
<keyword evidence="3" id="KW-1185">Reference proteome</keyword>
<evidence type="ECO:0000313" key="2">
    <source>
        <dbReference type="EMBL" id="RKE97166.1"/>
    </source>
</evidence>
<dbReference type="EMBL" id="RAQK01000001">
    <property type="protein sequence ID" value="RKE97166.1"/>
    <property type="molecule type" value="Genomic_DNA"/>
</dbReference>
<keyword evidence="1" id="KW-0472">Membrane</keyword>
<organism evidence="2 3">
    <name type="scientific">Sulfitobacter guttiformis</name>
    <dbReference type="NCBI Taxonomy" id="74349"/>
    <lineage>
        <taxon>Bacteria</taxon>
        <taxon>Pseudomonadati</taxon>
        <taxon>Pseudomonadota</taxon>
        <taxon>Alphaproteobacteria</taxon>
        <taxon>Rhodobacterales</taxon>
        <taxon>Roseobacteraceae</taxon>
        <taxon>Sulfitobacter</taxon>
    </lineage>
</organism>
<feature type="transmembrane region" description="Helical" evidence="1">
    <location>
        <begin position="127"/>
        <end position="148"/>
    </location>
</feature>
<keyword evidence="1" id="KW-0812">Transmembrane</keyword>